<dbReference type="CDD" id="cd03707">
    <property type="entry name" value="EFTU_III"/>
    <property type="match status" value="1"/>
</dbReference>
<dbReference type="Pfam" id="PF03144">
    <property type="entry name" value="GTP_EFTU_D2"/>
    <property type="match status" value="1"/>
</dbReference>
<evidence type="ECO:0000313" key="10">
    <source>
        <dbReference type="EMBL" id="MDF3299614.1"/>
    </source>
</evidence>
<dbReference type="InterPro" id="IPR004161">
    <property type="entry name" value="EFTu-like_2"/>
</dbReference>
<evidence type="ECO:0000256" key="6">
    <source>
        <dbReference type="ARBA" id="ARBA00023134"/>
    </source>
</evidence>
<dbReference type="PROSITE" id="PS51722">
    <property type="entry name" value="G_TR_2"/>
    <property type="match status" value="1"/>
</dbReference>
<name>A0ABT6A4P3_9ACTN</name>
<keyword evidence="2 7" id="KW-0251">Elongation factor</keyword>
<keyword evidence="10" id="KW-0808">Transferase</keyword>
<dbReference type="InterPro" id="IPR000795">
    <property type="entry name" value="T_Tr_GTP-bd_dom"/>
</dbReference>
<evidence type="ECO:0000256" key="4">
    <source>
        <dbReference type="ARBA" id="ARBA00022842"/>
    </source>
</evidence>
<dbReference type="EMBL" id="JARJBB010000005">
    <property type="protein sequence ID" value="MDF3299614.1"/>
    <property type="molecule type" value="Genomic_DNA"/>
</dbReference>
<dbReference type="GO" id="GO:0003746">
    <property type="term" value="F:translation elongation factor activity"/>
    <property type="evidence" value="ECO:0007669"/>
    <property type="project" value="UniProtKB-KW"/>
</dbReference>
<comment type="subcellular location">
    <subcellularLocation>
        <location evidence="7">Cytoplasm</location>
    </subcellularLocation>
</comment>
<dbReference type="CDD" id="cd01884">
    <property type="entry name" value="EF_Tu"/>
    <property type="match status" value="1"/>
</dbReference>
<proteinExistence type="inferred from homology"/>
<accession>A0ABT6A4P3</accession>
<dbReference type="GO" id="GO:0016740">
    <property type="term" value="F:transferase activity"/>
    <property type="evidence" value="ECO:0007669"/>
    <property type="project" value="UniProtKB-KW"/>
</dbReference>
<feature type="binding site" evidence="7">
    <location>
        <begin position="19"/>
        <end position="26"/>
    </location>
    <ligand>
        <name>GTP</name>
        <dbReference type="ChEBI" id="CHEBI:37565"/>
    </ligand>
</feature>
<keyword evidence="5 7" id="KW-0648">Protein biosynthesis</keyword>
<dbReference type="NCBIfam" id="NF009372">
    <property type="entry name" value="PRK12735.1"/>
    <property type="match status" value="1"/>
</dbReference>
<keyword evidence="4 7" id="KW-0460">Magnesium</keyword>
<feature type="domain" description="Tr-type G" evidence="9">
    <location>
        <begin position="10"/>
        <end position="203"/>
    </location>
</feature>
<dbReference type="InterPro" id="IPR027417">
    <property type="entry name" value="P-loop_NTPase"/>
</dbReference>
<keyword evidence="1 7" id="KW-0547">Nucleotide-binding</keyword>
<keyword evidence="7" id="KW-0479">Metal-binding</keyword>
<comment type="catalytic activity">
    <reaction evidence="7">
        <text>GTP + H2O = GDP + phosphate + H(+)</text>
        <dbReference type="Rhea" id="RHEA:19669"/>
        <dbReference type="ChEBI" id="CHEBI:15377"/>
        <dbReference type="ChEBI" id="CHEBI:15378"/>
        <dbReference type="ChEBI" id="CHEBI:37565"/>
        <dbReference type="ChEBI" id="CHEBI:43474"/>
        <dbReference type="ChEBI" id="CHEBI:58189"/>
        <dbReference type="EC" id="3.6.5.3"/>
    </reaction>
</comment>
<dbReference type="PANTHER" id="PTHR43721">
    <property type="entry name" value="ELONGATION FACTOR TU-RELATED"/>
    <property type="match status" value="1"/>
</dbReference>
<evidence type="ECO:0000256" key="1">
    <source>
        <dbReference type="ARBA" id="ARBA00022741"/>
    </source>
</evidence>
<keyword evidence="7" id="KW-0963">Cytoplasm</keyword>
<evidence type="ECO:0000259" key="9">
    <source>
        <dbReference type="PROSITE" id="PS51722"/>
    </source>
</evidence>
<keyword evidence="6 7" id="KW-0342">GTP-binding</keyword>
<dbReference type="InterPro" id="IPR031157">
    <property type="entry name" value="G_TR_CS"/>
</dbReference>
<dbReference type="InterPro" id="IPR050055">
    <property type="entry name" value="EF-Tu_GTPase"/>
</dbReference>
<dbReference type="NCBIfam" id="NF000766">
    <property type="entry name" value="PRK00049.1"/>
    <property type="match status" value="1"/>
</dbReference>
<keyword evidence="11" id="KW-1185">Reference proteome</keyword>
<evidence type="ECO:0000313" key="11">
    <source>
        <dbReference type="Proteomes" id="UP001221150"/>
    </source>
</evidence>
<evidence type="ECO:0000256" key="8">
    <source>
        <dbReference type="NCBIfam" id="TIGR00485"/>
    </source>
</evidence>
<dbReference type="InterPro" id="IPR009000">
    <property type="entry name" value="Transl_B-barrel_sf"/>
</dbReference>
<evidence type="ECO:0000256" key="7">
    <source>
        <dbReference type="HAMAP-Rule" id="MF_00118"/>
    </source>
</evidence>
<dbReference type="Proteomes" id="UP001221150">
    <property type="component" value="Unassembled WGS sequence"/>
</dbReference>
<dbReference type="InterPro" id="IPR041709">
    <property type="entry name" value="EF-Tu_GTP-bd"/>
</dbReference>
<dbReference type="InterPro" id="IPR009001">
    <property type="entry name" value="Transl_elong_EF1A/Init_IF2_C"/>
</dbReference>
<dbReference type="InterPro" id="IPR005225">
    <property type="entry name" value="Small_GTP-bd"/>
</dbReference>
<dbReference type="Pfam" id="PF00009">
    <property type="entry name" value="GTP_EFTU"/>
    <property type="match status" value="1"/>
</dbReference>
<dbReference type="Gene3D" id="3.40.50.300">
    <property type="entry name" value="P-loop containing nucleotide triphosphate hydrolases"/>
    <property type="match status" value="1"/>
</dbReference>
<comment type="similarity">
    <text evidence="7">Belongs to the TRAFAC class translation factor GTPase superfamily. Classic translation factor GTPase family. EF-Tu/EF-1A subfamily.</text>
</comment>
<dbReference type="Gene3D" id="2.40.30.10">
    <property type="entry name" value="Translation factors"/>
    <property type="match status" value="2"/>
</dbReference>
<dbReference type="PANTHER" id="PTHR43721:SF22">
    <property type="entry name" value="ELONGATION FACTOR TU, MITOCHONDRIAL"/>
    <property type="match status" value="1"/>
</dbReference>
<dbReference type="NCBIfam" id="TIGR00485">
    <property type="entry name" value="EF-Tu"/>
    <property type="match status" value="1"/>
</dbReference>
<dbReference type="NCBIfam" id="TIGR00231">
    <property type="entry name" value="small_GTP"/>
    <property type="match status" value="1"/>
</dbReference>
<dbReference type="SUPFAM" id="SSF50447">
    <property type="entry name" value="Translation proteins"/>
    <property type="match status" value="1"/>
</dbReference>
<keyword evidence="3 7" id="KW-0378">Hydrolase</keyword>
<dbReference type="EC" id="3.6.5.3" evidence="7"/>
<dbReference type="Pfam" id="PF03143">
    <property type="entry name" value="GTP_EFTU_D3"/>
    <property type="match status" value="1"/>
</dbReference>
<gene>
    <name evidence="7 10" type="primary">tuf</name>
    <name evidence="10" type="ORF">P3H78_13440</name>
</gene>
<comment type="caution">
    <text evidence="10">The sequence shown here is derived from an EMBL/GenBank/DDBJ whole genome shotgun (WGS) entry which is preliminary data.</text>
</comment>
<comment type="subunit">
    <text evidence="7">Monomer.</text>
</comment>
<dbReference type="HAMAP" id="MF_00118_B">
    <property type="entry name" value="EF_Tu_B"/>
    <property type="match status" value="1"/>
</dbReference>
<dbReference type="PRINTS" id="PR00315">
    <property type="entry name" value="ELONGATNFCT"/>
</dbReference>
<dbReference type="NCBIfam" id="NF009373">
    <property type="entry name" value="PRK12736.1"/>
    <property type="match status" value="1"/>
</dbReference>
<evidence type="ECO:0000256" key="5">
    <source>
        <dbReference type="ARBA" id="ARBA00022917"/>
    </source>
</evidence>
<dbReference type="InterPro" id="IPR004160">
    <property type="entry name" value="Transl_elong_EFTu/EF1A_C"/>
</dbReference>
<feature type="binding site" evidence="7">
    <location>
        <begin position="136"/>
        <end position="139"/>
    </location>
    <ligand>
        <name>GTP</name>
        <dbReference type="ChEBI" id="CHEBI:37565"/>
    </ligand>
</feature>
<reference evidence="10 11" key="1">
    <citation type="submission" date="2023-03" db="EMBL/GenBank/DDBJ databases">
        <title>Draft genome sequence of Streptomyces sp. K1PA1 isolated from peat swamp forest in Thailand.</title>
        <authorList>
            <person name="Klaysubun C."/>
            <person name="Duangmal K."/>
        </authorList>
    </citation>
    <scope>NUCLEOTIDE SEQUENCE [LARGE SCALE GENOMIC DNA]</scope>
    <source>
        <strain evidence="10 11">K1PA1</strain>
    </source>
</reference>
<protein>
    <recommendedName>
        <fullName evidence="7 8">Elongation factor Tu</fullName>
        <shortName evidence="7">EF-Tu</shortName>
        <ecNumber evidence="7">3.6.5.3</ecNumber>
    </recommendedName>
</protein>
<dbReference type="RefSeq" id="WP_276109159.1">
    <property type="nucleotide sequence ID" value="NZ_JARJBB010000005.1"/>
</dbReference>
<evidence type="ECO:0000256" key="3">
    <source>
        <dbReference type="ARBA" id="ARBA00022801"/>
    </source>
</evidence>
<feature type="binding site" evidence="7">
    <location>
        <begin position="81"/>
        <end position="85"/>
    </location>
    <ligand>
        <name>GTP</name>
        <dbReference type="ChEBI" id="CHEBI:37565"/>
    </ligand>
</feature>
<evidence type="ECO:0000256" key="2">
    <source>
        <dbReference type="ARBA" id="ARBA00022768"/>
    </source>
</evidence>
<dbReference type="SUPFAM" id="SSF50465">
    <property type="entry name" value="EF-Tu/eEF-1alpha/eIF2-gamma C-terminal domain"/>
    <property type="match status" value="1"/>
</dbReference>
<dbReference type="SUPFAM" id="SSF52540">
    <property type="entry name" value="P-loop containing nucleoside triphosphate hydrolases"/>
    <property type="match status" value="1"/>
</dbReference>
<sequence>MPKTAYIRTKPHLNIGTMGHVDHGKTTLTAAITKVLAERGGGTYVPFDRIDRAPEEAARGITINIAHVEYETDTRHYAHVDMPGHADYVKNMVTGAAQLDGAILVVSALDGIMPQTAEHVLLARQVGVDHIVVALNKADAGDEELNDLVELEVRDLLSSHGYGGRSVPVVRVSGLRALEGDPRWTASVEALLDAVDTYVPVPERYLDAPFLLPVENVLTITGRGTVVTGAVERGTVRVGDRVEVLGADTETVVTGVETFGRPMEEAQAGDNVALLLRGVPRGAVRRGHVVAAPGSVAPRRRFTAQVYVLSAREGGRTTPLATGYRPQFYLRTADVVGDVDLGEQGVARPGDTVTMTVELGRETPLEPGLGFAIREGGRTVGAGTVTTVE</sequence>
<dbReference type="PROSITE" id="PS00301">
    <property type="entry name" value="G_TR_1"/>
    <property type="match status" value="1"/>
</dbReference>
<organism evidence="10 11">
    <name type="scientific">Streptomyces tropicalis</name>
    <dbReference type="NCBI Taxonomy" id="3034234"/>
    <lineage>
        <taxon>Bacteria</taxon>
        <taxon>Bacillati</taxon>
        <taxon>Actinomycetota</taxon>
        <taxon>Actinomycetes</taxon>
        <taxon>Kitasatosporales</taxon>
        <taxon>Streptomycetaceae</taxon>
        <taxon>Streptomyces</taxon>
    </lineage>
</organism>
<feature type="binding site" evidence="7">
    <location>
        <position position="26"/>
    </location>
    <ligand>
        <name>Mg(2+)</name>
        <dbReference type="ChEBI" id="CHEBI:18420"/>
    </ligand>
</feature>
<dbReference type="InterPro" id="IPR004541">
    <property type="entry name" value="Transl_elong_EFTu/EF1A_bac/org"/>
</dbReference>
<comment type="function">
    <text evidence="7">GTP hydrolase that promotes the GTP-dependent binding of aminoacyl-tRNA to the A-site of ribosomes during protein biosynthesis.</text>
</comment>